<dbReference type="PANTHER" id="PTHR24094:SF15">
    <property type="entry name" value="AMP-DEPENDENT SYNTHETASE_LIGASE DOMAIN-CONTAINING PROTEIN-RELATED"/>
    <property type="match status" value="1"/>
</dbReference>
<evidence type="ECO:0000313" key="5">
    <source>
        <dbReference type="Proteomes" id="UP001620295"/>
    </source>
</evidence>
<feature type="domain" description="GmrSD restriction endonucleases C-terminal" evidence="3">
    <location>
        <begin position="125"/>
        <end position="218"/>
    </location>
</feature>
<keyword evidence="4" id="KW-0378">Hydrolase</keyword>
<comment type="caution">
    <text evidence="4">The sequence shown here is derived from an EMBL/GenBank/DDBJ whole genome shotgun (WGS) entry which is preliminary data.</text>
</comment>
<feature type="compositionally biased region" description="Low complexity" evidence="1">
    <location>
        <begin position="23"/>
        <end position="42"/>
    </location>
</feature>
<keyword evidence="2" id="KW-0732">Signal</keyword>
<keyword evidence="4" id="KW-0540">Nuclease</keyword>
<feature type="chain" id="PRO_5046560059" evidence="2">
    <location>
        <begin position="28"/>
        <end position="225"/>
    </location>
</feature>
<reference evidence="4 5" key="1">
    <citation type="submission" date="2024-11" db="EMBL/GenBank/DDBJ databases">
        <title>The Natural Products Discovery Center: Release of the First 8490 Sequenced Strains for Exploring Actinobacteria Biosynthetic Diversity.</title>
        <authorList>
            <person name="Kalkreuter E."/>
            <person name="Kautsar S.A."/>
            <person name="Yang D."/>
            <person name="Bader C.D."/>
            <person name="Teijaro C.N."/>
            <person name="Fluegel L."/>
            <person name="Davis C.M."/>
            <person name="Simpson J.R."/>
            <person name="Lauterbach L."/>
            <person name="Steele A.D."/>
            <person name="Gui C."/>
            <person name="Meng S."/>
            <person name="Li G."/>
            <person name="Viehrig K."/>
            <person name="Ye F."/>
            <person name="Su P."/>
            <person name="Kiefer A.F."/>
            <person name="Nichols A."/>
            <person name="Cepeda A.J."/>
            <person name="Yan W."/>
            <person name="Fan B."/>
            <person name="Jiang Y."/>
            <person name="Adhikari A."/>
            <person name="Zheng C.-J."/>
            <person name="Schuster L."/>
            <person name="Cowan T.M."/>
            <person name="Smanski M.J."/>
            <person name="Chevrette M.G."/>
            <person name="De Carvalho L.P.S."/>
            <person name="Shen B."/>
        </authorList>
    </citation>
    <scope>NUCLEOTIDE SEQUENCE [LARGE SCALE GENOMIC DNA]</scope>
    <source>
        <strain evidence="4 5">NPDC020863</strain>
    </source>
</reference>
<keyword evidence="5" id="KW-1185">Reference proteome</keyword>
<dbReference type="Proteomes" id="UP001620295">
    <property type="component" value="Unassembled WGS sequence"/>
</dbReference>
<accession>A0ABW8M343</accession>
<feature type="signal peptide" evidence="2">
    <location>
        <begin position="1"/>
        <end position="27"/>
    </location>
</feature>
<evidence type="ECO:0000259" key="3">
    <source>
        <dbReference type="Pfam" id="PF07510"/>
    </source>
</evidence>
<keyword evidence="4" id="KW-0255">Endonuclease</keyword>
<evidence type="ECO:0000256" key="1">
    <source>
        <dbReference type="SAM" id="MobiDB-lite"/>
    </source>
</evidence>
<protein>
    <submittedName>
        <fullName evidence="4">HNH endonuclease family protein</fullName>
    </submittedName>
</protein>
<dbReference type="EMBL" id="JBJDQH010000028">
    <property type="protein sequence ID" value="MFK4272592.1"/>
    <property type="molecule type" value="Genomic_DNA"/>
</dbReference>
<dbReference type="RefSeq" id="WP_404748887.1">
    <property type="nucleotide sequence ID" value="NZ_JBJDQH010000028.1"/>
</dbReference>
<organism evidence="4 5">
    <name type="scientific">Streptomyces milbemycinicus</name>
    <dbReference type="NCBI Taxonomy" id="476552"/>
    <lineage>
        <taxon>Bacteria</taxon>
        <taxon>Bacillati</taxon>
        <taxon>Actinomycetota</taxon>
        <taxon>Actinomycetes</taxon>
        <taxon>Kitasatosporales</taxon>
        <taxon>Streptomycetaceae</taxon>
        <taxon>Streptomyces</taxon>
    </lineage>
</organism>
<gene>
    <name evidence="4" type="ORF">ACI2L5_48095</name>
</gene>
<evidence type="ECO:0000256" key="2">
    <source>
        <dbReference type="SAM" id="SignalP"/>
    </source>
</evidence>
<proteinExistence type="predicted"/>
<dbReference type="Pfam" id="PF07510">
    <property type="entry name" value="GmrSD_C"/>
    <property type="match status" value="1"/>
</dbReference>
<feature type="region of interest" description="Disordered" evidence="1">
    <location>
        <begin position="23"/>
        <end position="56"/>
    </location>
</feature>
<name>A0ABW8M343_9ACTN</name>
<evidence type="ECO:0000313" key="4">
    <source>
        <dbReference type="EMBL" id="MFK4272592.1"/>
    </source>
</evidence>
<dbReference type="PANTHER" id="PTHR24094">
    <property type="entry name" value="SECRETED PROTEIN"/>
    <property type="match status" value="1"/>
</dbReference>
<dbReference type="InterPro" id="IPR011089">
    <property type="entry name" value="GmrSD_C"/>
</dbReference>
<dbReference type="GO" id="GO:0004519">
    <property type="term" value="F:endonuclease activity"/>
    <property type="evidence" value="ECO:0007669"/>
    <property type="project" value="UniProtKB-KW"/>
</dbReference>
<sequence>MMIRRWAAAATLLMTTGLISSASPSWAAADTPPAAAAPAAELEMPEPPSPEEARTQLASLPVAPENDVPGYSRSKFPHWITQYGTCDTREVVLQRDGEGVTQDDQCRAVAGSWLSAYDGVVLDAASKVDIDHVVPLKEAWRSGASEWTTQQRRAFANDLQRSQLMAVSARSNRAKGDKDPANWQPDLDSYHCTYARAWISVKHQYSLTLNQEEHDALVGMLNTCA</sequence>